<evidence type="ECO:0008006" key="4">
    <source>
        <dbReference type="Google" id="ProtNLM"/>
    </source>
</evidence>
<dbReference type="OrthoDB" id="7618855at2"/>
<name>A0A162M1C4_9PROT</name>
<dbReference type="Pfam" id="PF09933">
    <property type="entry name" value="DUF2165"/>
    <property type="match status" value="1"/>
</dbReference>
<dbReference type="InterPro" id="IPR018681">
    <property type="entry name" value="DUF2165_transmembrane"/>
</dbReference>
<keyword evidence="1" id="KW-0472">Membrane</keyword>
<evidence type="ECO:0000313" key="2">
    <source>
        <dbReference type="EMBL" id="KYO57785.1"/>
    </source>
</evidence>
<organism evidence="2 3">
    <name type="scientific">Tistrella mobilis</name>
    <dbReference type="NCBI Taxonomy" id="171437"/>
    <lineage>
        <taxon>Bacteria</taxon>
        <taxon>Pseudomonadati</taxon>
        <taxon>Pseudomonadota</taxon>
        <taxon>Alphaproteobacteria</taxon>
        <taxon>Geminicoccales</taxon>
        <taxon>Geminicoccaceae</taxon>
        <taxon>Tistrella</taxon>
    </lineage>
</organism>
<protein>
    <recommendedName>
        <fullName evidence="4">DUF2165 domain-containing protein</fullName>
    </recommendedName>
</protein>
<evidence type="ECO:0000313" key="3">
    <source>
        <dbReference type="Proteomes" id="UP000075787"/>
    </source>
</evidence>
<keyword evidence="1" id="KW-0812">Transmembrane</keyword>
<feature type="transmembrane region" description="Helical" evidence="1">
    <location>
        <begin position="111"/>
        <end position="131"/>
    </location>
</feature>
<evidence type="ECO:0000256" key="1">
    <source>
        <dbReference type="SAM" id="Phobius"/>
    </source>
</evidence>
<proteinExistence type="predicted"/>
<feature type="transmembrane region" description="Helical" evidence="1">
    <location>
        <begin position="67"/>
        <end position="90"/>
    </location>
</feature>
<keyword evidence="1" id="KW-1133">Transmembrane helix</keyword>
<sequence length="164" mass="17954">MPAASRVAKIVMVLGLSAFAFLVTFNNLTDYGSNFAFVSHVLAMDDTFPGNALMWRAITDPIFWHIGYWAIIAGEGITAALFAVAGIAMLRRVNGTAGEFGRAKRMVHFGAATGFLVWFVGFMVIGGEWFAMWQSSTWNGQAPAFRFYITILAVVIYVGQPDPD</sequence>
<gene>
    <name evidence="2" type="ORF">AUP44_18730</name>
</gene>
<comment type="caution">
    <text evidence="2">The sequence shown here is derived from an EMBL/GenBank/DDBJ whole genome shotgun (WGS) entry which is preliminary data.</text>
</comment>
<accession>A0A162M1C4</accession>
<dbReference type="AlphaFoldDB" id="A0A162M1C4"/>
<feature type="transmembrane region" description="Helical" evidence="1">
    <location>
        <begin position="143"/>
        <end position="159"/>
    </location>
</feature>
<dbReference type="RefSeq" id="WP_062761162.1">
    <property type="nucleotide sequence ID" value="NZ_CP121045.1"/>
</dbReference>
<dbReference type="EMBL" id="LPZR01000003">
    <property type="protein sequence ID" value="KYO57785.1"/>
    <property type="molecule type" value="Genomic_DNA"/>
</dbReference>
<dbReference type="Proteomes" id="UP000075787">
    <property type="component" value="Unassembled WGS sequence"/>
</dbReference>
<dbReference type="GeneID" id="97240128"/>
<reference evidence="2 3" key="1">
    <citation type="submission" date="2015-12" db="EMBL/GenBank/DDBJ databases">
        <title>Genome sequence of Tistrella mobilis MCCC 1A02139.</title>
        <authorList>
            <person name="Lu L."/>
            <person name="Lai Q."/>
            <person name="Shao Z."/>
            <person name="Qian P."/>
        </authorList>
    </citation>
    <scope>NUCLEOTIDE SEQUENCE [LARGE SCALE GENOMIC DNA]</scope>
    <source>
        <strain evidence="2 3">MCCC 1A02139</strain>
    </source>
</reference>